<dbReference type="PANTHER" id="PTHR44068:SF1">
    <property type="entry name" value="HYPOTHETICAL LOC100005854"/>
    <property type="match status" value="1"/>
</dbReference>
<feature type="domain" description="Methyltransferase type 11" evidence="3">
    <location>
        <begin position="116"/>
        <end position="202"/>
    </location>
</feature>
<evidence type="ECO:0000256" key="2">
    <source>
        <dbReference type="ARBA" id="ARBA00038188"/>
    </source>
</evidence>
<dbReference type="SUPFAM" id="SSF53335">
    <property type="entry name" value="S-adenosyl-L-methionine-dependent methyltransferases"/>
    <property type="match status" value="1"/>
</dbReference>
<dbReference type="InterPro" id="IPR050447">
    <property type="entry name" value="Erg6_SMT_methyltransf"/>
</dbReference>
<dbReference type="Pfam" id="PF08241">
    <property type="entry name" value="Methyltransf_11"/>
    <property type="match status" value="1"/>
</dbReference>
<dbReference type="GO" id="GO:0003838">
    <property type="term" value="F:sterol 24-C-methyltransferase activity"/>
    <property type="evidence" value="ECO:0007669"/>
    <property type="project" value="TreeGrafter"/>
</dbReference>
<evidence type="ECO:0000259" key="3">
    <source>
        <dbReference type="Pfam" id="PF08241"/>
    </source>
</evidence>
<sequence length="300" mass="35210">LNAKLQMFWKVFELVNRFYYYLFDRFILYPLLYWMRAKFHIHFLNLGYCPLDDERKLCVIDQLLNDTEQKDGGDITEAADNNFIDKQAYRAHIYLYEITLSVCPDYDKLFGGKCLLEVGCGHGGGIEWILRAHPELQQVTGVDQVVVNHLDGKILEGNAERLPFEDNKFDIILNVESSHLYKNESAFYRECIRVLHPGGYLCWSDIRYPHKLEETLRETERAGLRLITMNDITLQVINGIHATAKRYDQMIMNHAPLILRFLLNRSLRATYCAPQTEPYERLIRRQKVYVCACWLNSKDS</sequence>
<accession>A0A0M3K1S5</accession>
<protein>
    <submittedName>
        <fullName evidence="4">Methyltransf_11 domain-containing protein</fullName>
    </submittedName>
</protein>
<reference evidence="4" key="1">
    <citation type="submission" date="2017-02" db="UniProtKB">
        <authorList>
            <consortium name="WormBaseParasite"/>
        </authorList>
    </citation>
    <scope>IDENTIFICATION</scope>
</reference>
<name>A0A0M3K1S5_ANISI</name>
<keyword evidence="1" id="KW-0808">Transferase</keyword>
<dbReference type="Gene3D" id="3.40.50.150">
    <property type="entry name" value="Vaccinia Virus protein VP39"/>
    <property type="match status" value="1"/>
</dbReference>
<comment type="similarity">
    <text evidence="2">Belongs to the class I-like SAM-binding methyltransferase superfamily. Erg6/SMT family.</text>
</comment>
<dbReference type="AlphaFoldDB" id="A0A0M3K1S5"/>
<evidence type="ECO:0000256" key="1">
    <source>
        <dbReference type="ARBA" id="ARBA00022679"/>
    </source>
</evidence>
<dbReference type="GO" id="GO:0016126">
    <property type="term" value="P:sterol biosynthetic process"/>
    <property type="evidence" value="ECO:0007669"/>
    <property type="project" value="TreeGrafter"/>
</dbReference>
<dbReference type="CDD" id="cd02440">
    <property type="entry name" value="AdoMet_MTases"/>
    <property type="match status" value="1"/>
</dbReference>
<dbReference type="InterPro" id="IPR013216">
    <property type="entry name" value="Methyltransf_11"/>
</dbReference>
<dbReference type="GO" id="GO:0005783">
    <property type="term" value="C:endoplasmic reticulum"/>
    <property type="evidence" value="ECO:0007669"/>
    <property type="project" value="TreeGrafter"/>
</dbReference>
<organism evidence="4">
    <name type="scientific">Anisakis simplex</name>
    <name type="common">Herring worm</name>
    <dbReference type="NCBI Taxonomy" id="6269"/>
    <lineage>
        <taxon>Eukaryota</taxon>
        <taxon>Metazoa</taxon>
        <taxon>Ecdysozoa</taxon>
        <taxon>Nematoda</taxon>
        <taxon>Chromadorea</taxon>
        <taxon>Rhabditida</taxon>
        <taxon>Spirurina</taxon>
        <taxon>Ascaridomorpha</taxon>
        <taxon>Ascaridoidea</taxon>
        <taxon>Anisakidae</taxon>
        <taxon>Anisakis</taxon>
        <taxon>Anisakis simplex complex</taxon>
    </lineage>
</organism>
<proteinExistence type="inferred from homology"/>
<dbReference type="PANTHER" id="PTHR44068">
    <property type="entry name" value="ZGC:194242"/>
    <property type="match status" value="1"/>
</dbReference>
<dbReference type="WBParaSite" id="ASIM_0001483001-mRNA-1">
    <property type="protein sequence ID" value="ASIM_0001483001-mRNA-1"/>
    <property type="gene ID" value="ASIM_0001483001"/>
</dbReference>
<dbReference type="InterPro" id="IPR029063">
    <property type="entry name" value="SAM-dependent_MTases_sf"/>
</dbReference>
<evidence type="ECO:0000313" key="4">
    <source>
        <dbReference type="WBParaSite" id="ASIM_0001483001-mRNA-1"/>
    </source>
</evidence>